<dbReference type="EMBL" id="LTBA01000053">
    <property type="protein sequence ID" value="KYH30947.1"/>
    <property type="molecule type" value="Genomic_DNA"/>
</dbReference>
<evidence type="ECO:0000313" key="2">
    <source>
        <dbReference type="Proteomes" id="UP000075531"/>
    </source>
</evidence>
<accession>A0A151AU52</accession>
<evidence type="ECO:0000313" key="1">
    <source>
        <dbReference type="EMBL" id="KYH30947.1"/>
    </source>
</evidence>
<keyword evidence="2" id="KW-1185">Reference proteome</keyword>
<dbReference type="AlphaFoldDB" id="A0A151AU52"/>
<proteinExistence type="predicted"/>
<gene>
    <name evidence="1" type="ORF">CLTEP_24690</name>
</gene>
<comment type="caution">
    <text evidence="1">The sequence shown here is derived from an EMBL/GenBank/DDBJ whole genome shotgun (WGS) entry which is preliminary data.</text>
</comment>
<sequence length="31" mass="3763">MYIYVLYSTIDHILSNIDDIDVIILYNRNFI</sequence>
<reference evidence="1 2" key="1">
    <citation type="submission" date="2016-02" db="EMBL/GenBank/DDBJ databases">
        <title>Genome sequence of Clostridium tepidiprofundi DSM 19306.</title>
        <authorList>
            <person name="Poehlein A."/>
            <person name="Daniel R."/>
        </authorList>
    </citation>
    <scope>NUCLEOTIDE SEQUENCE [LARGE SCALE GENOMIC DNA]</scope>
    <source>
        <strain evidence="1 2">DSM 19306</strain>
    </source>
</reference>
<protein>
    <submittedName>
        <fullName evidence="1">Uncharacterized protein</fullName>
    </submittedName>
</protein>
<dbReference type="Proteomes" id="UP000075531">
    <property type="component" value="Unassembled WGS sequence"/>
</dbReference>
<dbReference type="PATRIC" id="fig|1121338.3.peg.2558"/>
<organism evidence="1 2">
    <name type="scientific">Clostridium tepidiprofundi DSM 19306</name>
    <dbReference type="NCBI Taxonomy" id="1121338"/>
    <lineage>
        <taxon>Bacteria</taxon>
        <taxon>Bacillati</taxon>
        <taxon>Bacillota</taxon>
        <taxon>Clostridia</taxon>
        <taxon>Eubacteriales</taxon>
        <taxon>Clostridiaceae</taxon>
        <taxon>Clostridium</taxon>
    </lineage>
</organism>
<name>A0A151AU52_9CLOT</name>